<dbReference type="InterPro" id="IPR036390">
    <property type="entry name" value="WH_DNA-bd_sf"/>
</dbReference>
<dbReference type="Gene3D" id="1.10.10.10">
    <property type="entry name" value="Winged helix-like DNA-binding domain superfamily/Winged helix DNA-binding domain"/>
    <property type="match status" value="1"/>
</dbReference>
<name>A0A7L9FGL0_9CREN</name>
<dbReference type="RefSeq" id="WP_192818414.1">
    <property type="nucleotide sequence ID" value="NZ_CP062310.1"/>
</dbReference>
<gene>
    <name evidence="1" type="ORF">IG193_06715</name>
</gene>
<dbReference type="EMBL" id="CP062310">
    <property type="protein sequence ID" value="QOJ78442.1"/>
    <property type="molecule type" value="Genomic_DNA"/>
</dbReference>
<dbReference type="InterPro" id="IPR036388">
    <property type="entry name" value="WH-like_DNA-bd_sf"/>
</dbReference>
<dbReference type="InParanoid" id="A0A7L9FGL0"/>
<organism evidence="1 2">
    <name type="scientific">Infirmifilum lucidum</name>
    <dbReference type="NCBI Taxonomy" id="2776706"/>
    <lineage>
        <taxon>Archaea</taxon>
        <taxon>Thermoproteota</taxon>
        <taxon>Thermoprotei</taxon>
        <taxon>Thermofilales</taxon>
        <taxon>Thermofilaceae</taxon>
        <taxon>Infirmifilum</taxon>
    </lineage>
</organism>
<dbReference type="AlphaFoldDB" id="A0A7L9FGL0"/>
<evidence type="ECO:0000313" key="2">
    <source>
        <dbReference type="Proteomes" id="UP000594121"/>
    </source>
</evidence>
<sequence>MPEITCPKCSRKFNVEISQERILLARKNPLRTAAILIPHEDHEAIVFVDAEGHVVRVEWSSAPAKGIVNSLLEVPVPASKAPEPKNLDTLEWLILAMCDGRRSLQEICEALGITLGTGRLVVERLRSRGYIEKVITKLRVS</sequence>
<evidence type="ECO:0000313" key="1">
    <source>
        <dbReference type="EMBL" id="QOJ78442.1"/>
    </source>
</evidence>
<dbReference type="SUPFAM" id="SSF46785">
    <property type="entry name" value="Winged helix' DNA-binding domain"/>
    <property type="match status" value="1"/>
</dbReference>
<proteinExistence type="predicted"/>
<dbReference type="GeneID" id="59149573"/>
<reference evidence="1 2" key="1">
    <citation type="submission" date="2020-10" db="EMBL/GenBank/DDBJ databases">
        <title>Thermofilum lucidum 3507LT sp. nov. a novel member of Thermofilaceae family isolated from Chile hot spring, and proposal of description order Thermofilales.</title>
        <authorList>
            <person name="Zayulina K.S."/>
            <person name="Elcheninov A.G."/>
            <person name="Toshchakov S.V."/>
            <person name="Kublanov I.V."/>
        </authorList>
    </citation>
    <scope>NUCLEOTIDE SEQUENCE [LARGE SCALE GENOMIC DNA]</scope>
    <source>
        <strain evidence="1 2">3507LT</strain>
    </source>
</reference>
<keyword evidence="2" id="KW-1185">Reference proteome</keyword>
<accession>A0A7L9FGL0</accession>
<protein>
    <submittedName>
        <fullName evidence="1">Uncharacterized protein</fullName>
    </submittedName>
</protein>
<dbReference type="Proteomes" id="UP000594121">
    <property type="component" value="Chromosome"/>
</dbReference>
<dbReference type="KEGG" id="thel:IG193_06715"/>